<gene>
    <name evidence="1" type="ORF">HAX54_001631</name>
</gene>
<organism evidence="1 2">
    <name type="scientific">Datura stramonium</name>
    <name type="common">Jimsonweed</name>
    <name type="synonym">Common thornapple</name>
    <dbReference type="NCBI Taxonomy" id="4076"/>
    <lineage>
        <taxon>Eukaryota</taxon>
        <taxon>Viridiplantae</taxon>
        <taxon>Streptophyta</taxon>
        <taxon>Embryophyta</taxon>
        <taxon>Tracheophyta</taxon>
        <taxon>Spermatophyta</taxon>
        <taxon>Magnoliopsida</taxon>
        <taxon>eudicotyledons</taxon>
        <taxon>Gunneridae</taxon>
        <taxon>Pentapetalae</taxon>
        <taxon>asterids</taxon>
        <taxon>lamiids</taxon>
        <taxon>Solanales</taxon>
        <taxon>Solanaceae</taxon>
        <taxon>Solanoideae</taxon>
        <taxon>Datureae</taxon>
        <taxon>Datura</taxon>
    </lineage>
</organism>
<dbReference type="Proteomes" id="UP000823775">
    <property type="component" value="Unassembled WGS sequence"/>
</dbReference>
<accession>A0ABS8T448</accession>
<keyword evidence="2" id="KW-1185">Reference proteome</keyword>
<sequence length="109" mass="12690">MSSSIALRQAQLLAAAAACQAASFHHHHLYLQAKSKLKARQRPDKALGYSSVLMSKLYDRVAQLFDEIPVKYGFLPDKVSYGILIPGHIVRWGRRKWQWKDSRRWRRKE</sequence>
<evidence type="ECO:0000313" key="2">
    <source>
        <dbReference type="Proteomes" id="UP000823775"/>
    </source>
</evidence>
<comment type="caution">
    <text evidence="1">The sequence shown here is derived from an EMBL/GenBank/DDBJ whole genome shotgun (WGS) entry which is preliminary data.</text>
</comment>
<dbReference type="EMBL" id="JACEIK010001065">
    <property type="protein sequence ID" value="MCD7465616.1"/>
    <property type="molecule type" value="Genomic_DNA"/>
</dbReference>
<evidence type="ECO:0000313" key="1">
    <source>
        <dbReference type="EMBL" id="MCD7465616.1"/>
    </source>
</evidence>
<proteinExistence type="predicted"/>
<protein>
    <submittedName>
        <fullName evidence="1">Uncharacterized protein</fullName>
    </submittedName>
</protein>
<name>A0ABS8T448_DATST</name>
<reference evidence="1 2" key="1">
    <citation type="journal article" date="2021" name="BMC Genomics">
        <title>Datura genome reveals duplications of psychoactive alkaloid biosynthetic genes and high mutation rate following tissue culture.</title>
        <authorList>
            <person name="Rajewski A."/>
            <person name="Carter-House D."/>
            <person name="Stajich J."/>
            <person name="Litt A."/>
        </authorList>
    </citation>
    <scope>NUCLEOTIDE SEQUENCE [LARGE SCALE GENOMIC DNA]</scope>
    <source>
        <strain evidence="1">AR-01</strain>
    </source>
</reference>